<dbReference type="EMBL" id="CP106797">
    <property type="protein sequence ID" value="UXY40521.1"/>
    <property type="molecule type" value="Genomic_DNA"/>
</dbReference>
<reference evidence="1" key="1">
    <citation type="submission" date="2022-10" db="EMBL/GenBank/DDBJ databases">
        <authorList>
            <person name="Mo P."/>
        </authorList>
    </citation>
    <scope>NUCLEOTIDE SEQUENCE</scope>
    <source>
        <strain evidence="1">HUAS 14-6</strain>
        <plasmid evidence="1">punmamed3</plasmid>
    </source>
</reference>
<accession>A0ABY6F1M9</accession>
<sequence>MPDDLHRRYQAAHLAYQAHADACQGCTRDTPNCQDGQRLRESFTRLQDAYLTRQRSKR</sequence>
<evidence type="ECO:0000313" key="1">
    <source>
        <dbReference type="EMBL" id="UXY40521.1"/>
    </source>
</evidence>
<protein>
    <submittedName>
        <fullName evidence="1">Uncharacterized protein</fullName>
    </submittedName>
</protein>
<organism evidence="1 2">
    <name type="scientific">Streptomyces albidocamelliae</name>
    <dbReference type="NCBI Taxonomy" id="2981135"/>
    <lineage>
        <taxon>Bacteria</taxon>
        <taxon>Bacillati</taxon>
        <taxon>Actinomycetota</taxon>
        <taxon>Actinomycetes</taxon>
        <taxon>Kitasatosporales</taxon>
        <taxon>Streptomycetaceae</taxon>
        <taxon>Streptomyces</taxon>
    </lineage>
</organism>
<keyword evidence="2" id="KW-1185">Reference proteome</keyword>
<geneLocation type="plasmid" evidence="1 2">
    <name>punmamed3</name>
</geneLocation>
<proteinExistence type="predicted"/>
<gene>
    <name evidence="1" type="ORF">N8I86_38825</name>
</gene>
<evidence type="ECO:0000313" key="2">
    <source>
        <dbReference type="Proteomes" id="UP001060733"/>
    </source>
</evidence>
<name>A0ABY6F1M9_9ACTN</name>
<dbReference type="Proteomes" id="UP001060733">
    <property type="component" value="Plasmid punmamed3"/>
</dbReference>
<keyword evidence="1" id="KW-0614">Plasmid</keyword>
<dbReference type="RefSeq" id="WP_198960541.1">
    <property type="nucleotide sequence ID" value="NZ_CP106797.1"/>
</dbReference>